<evidence type="ECO:0000256" key="1">
    <source>
        <dbReference type="SAM" id="MobiDB-lite"/>
    </source>
</evidence>
<accession>A0AAE0W949</accession>
<feature type="region of interest" description="Disordered" evidence="1">
    <location>
        <begin position="1"/>
        <end position="64"/>
    </location>
</feature>
<protein>
    <submittedName>
        <fullName evidence="2">Uncharacterized protein</fullName>
    </submittedName>
</protein>
<feature type="compositionally biased region" description="Basic residues" evidence="1">
    <location>
        <begin position="1"/>
        <end position="18"/>
    </location>
</feature>
<reference evidence="2" key="3">
    <citation type="submission" date="2023-05" db="EMBL/GenBank/DDBJ databases">
        <authorList>
            <person name="Smith C.H."/>
        </authorList>
    </citation>
    <scope>NUCLEOTIDE SEQUENCE</scope>
    <source>
        <strain evidence="2">CHS0354</strain>
        <tissue evidence="2">Mantle</tissue>
    </source>
</reference>
<evidence type="ECO:0000313" key="3">
    <source>
        <dbReference type="Proteomes" id="UP001195483"/>
    </source>
</evidence>
<name>A0AAE0W949_9BIVA</name>
<feature type="compositionally biased region" description="Basic and acidic residues" evidence="1">
    <location>
        <begin position="39"/>
        <end position="52"/>
    </location>
</feature>
<keyword evidence="3" id="KW-1185">Reference proteome</keyword>
<gene>
    <name evidence="2" type="ORF">CHS0354_025051</name>
</gene>
<dbReference type="EMBL" id="JAEAOA010001492">
    <property type="protein sequence ID" value="KAK3606016.1"/>
    <property type="molecule type" value="Genomic_DNA"/>
</dbReference>
<dbReference type="Proteomes" id="UP001195483">
    <property type="component" value="Unassembled WGS sequence"/>
</dbReference>
<reference evidence="2" key="2">
    <citation type="journal article" date="2021" name="Genome Biol. Evol.">
        <title>Developing a high-quality reference genome for a parasitic bivalve with doubly uniparental inheritance (Bivalvia: Unionida).</title>
        <authorList>
            <person name="Smith C.H."/>
        </authorList>
    </citation>
    <scope>NUCLEOTIDE SEQUENCE</scope>
    <source>
        <strain evidence="2">CHS0354</strain>
        <tissue evidence="2">Mantle</tissue>
    </source>
</reference>
<evidence type="ECO:0000313" key="2">
    <source>
        <dbReference type="EMBL" id="KAK3606016.1"/>
    </source>
</evidence>
<sequence>MENHGLVKKCSKRNHTASRKAAQNKKADHTTLPTTDNNKILEHPATLKEPQKKSTTTSTQARQKKDSFASKLQIFLLEHHITTMAEGIKYVSTHQQKGGKKEGKISRGKQQGAFETIKVEATLDDINKAGNFLTHYYQEAYKEYLIFYLVEAASYLCEVNGYKAMPKKIREDTQSTSKIDVMESRRHIFK</sequence>
<reference evidence="2" key="1">
    <citation type="journal article" date="2021" name="Genome Biol. Evol.">
        <title>A High-Quality Reference Genome for a Parasitic Bivalve with Doubly Uniparental Inheritance (Bivalvia: Unionida).</title>
        <authorList>
            <person name="Smith C.H."/>
        </authorList>
    </citation>
    <scope>NUCLEOTIDE SEQUENCE</scope>
    <source>
        <strain evidence="2">CHS0354</strain>
    </source>
</reference>
<proteinExistence type="predicted"/>
<organism evidence="2 3">
    <name type="scientific">Potamilus streckersoni</name>
    <dbReference type="NCBI Taxonomy" id="2493646"/>
    <lineage>
        <taxon>Eukaryota</taxon>
        <taxon>Metazoa</taxon>
        <taxon>Spiralia</taxon>
        <taxon>Lophotrochozoa</taxon>
        <taxon>Mollusca</taxon>
        <taxon>Bivalvia</taxon>
        <taxon>Autobranchia</taxon>
        <taxon>Heteroconchia</taxon>
        <taxon>Palaeoheterodonta</taxon>
        <taxon>Unionida</taxon>
        <taxon>Unionoidea</taxon>
        <taxon>Unionidae</taxon>
        <taxon>Ambleminae</taxon>
        <taxon>Lampsilini</taxon>
        <taxon>Potamilus</taxon>
    </lineage>
</organism>
<comment type="caution">
    <text evidence="2">The sequence shown here is derived from an EMBL/GenBank/DDBJ whole genome shotgun (WGS) entry which is preliminary data.</text>
</comment>
<dbReference type="AlphaFoldDB" id="A0AAE0W949"/>